<sequence length="1267" mass="133510">MLKVFLGLTFLGGTALHAQISMPYFENFSSITTANGFPTVSGGAWTRSGTTSNQPTYITNQASYNRSGNGDTKFITFRYDSGTRYYFVGPFNLNAGTSYSPSFLYKADGSTGFGPLELTYGATATAADHTNVITSVPADIVNTTFATFSGSFSPASSGSYFIGIKITANGNPWYITIDDFKMEVTPTCFAPSSIVGVGTSTTSANLSWTAPSVLPADGYEWEVRTSGAGGSGATGLADSGFTAAGVTSSASSTLTASTSYTLYVRSNCGGGDYSSWVSSSQFTTPCTSVTLPTTVEGFNTVGLPACWSATVGSSTWAGILGGSGDISAPYSGAGFMEKNYNSSTAVLTSLPLDFSTVTAPTRISMYMHRHASANVNDQYIVYVNTSPTLTGATQVLSLYSKTDIAPTVPATGWYQNLISIPSSFNGSPIVYVLVEGKTSAGFSSYDLGIDDFRVEYAPTDTPDYVNLQFPASASIAPGTTTTVFGQVYEGGLTDVEPGLSGQAAGIEAWVGVSATNTDPSAWTNWIVASHNAASVSNNDEYQANIGTGLLPGTYYYATRFRLNGGPYRYGGIDASNNGNFWDGVTYNSGVLTVNPVANDDCATATALPIGTEIVTSNVGATLSADAIPSCGTAGTPSFATGGKDVWYSLVVPANVSRLDIETLNNSDATFTDSAMSVYRGACGSLVEIECDDDDSTDGNFSLLNLTNLIPGETLYLRVWGYAGTSGSFKLKTSVPACGVQTAWDGDAWSNGTPVAGIRAVFNGDYNGPGFEACAVDVNGTSQVVITSGSDLNLAGIVTVAATASLTLSNDVNLVQSVTTANVGNVTIQRESAPMIRLDYTLWSSPVSGQNLYAFSPNTLTNRFYVYDTATDNYVTTGLSATTTFAAGRGYGIRAANDHPTTATAWLGAFTGVPRNGNQTFTMTNAGNGFNLVGNPYPSVMDANAFVTANSTRITGTLYFYAHTLGMLPDGTYPAGSNYALWNGTGSTAATAGTAGIPANVPNGKINIGQGFIVKRSGTGALAFNNGMREASHGTPFFRASETEEKHRIWLNLTNSDNSAFSQMLVGYVDGATQAVDNYFDGESFGQVGSFIASKLDNKNFTIQGRALPFSDEDIVDVNFHAETAGNFTISLSQMDGVFAADQSVYIKDIQTGTTHDLKAAPYSFVSNAGTFDNRFQIVYRSTLSTPDQTFTPEAVIAFVKNNALNVMTKNHEMKGITIYDLRGRLLFENNKINAENFIVPNFAPQNQVLLVQVTSQNNEVATVKVIF</sequence>
<feature type="chain" id="PRO_5045696120" evidence="1">
    <location>
        <begin position="19"/>
        <end position="1267"/>
    </location>
</feature>
<feature type="domain" description="Fibronectin type-III" evidence="2">
    <location>
        <begin position="190"/>
        <end position="287"/>
    </location>
</feature>
<dbReference type="InterPro" id="IPR003961">
    <property type="entry name" value="FN3_dom"/>
</dbReference>
<dbReference type="SUPFAM" id="SSF49265">
    <property type="entry name" value="Fibronectin type III"/>
    <property type="match status" value="1"/>
</dbReference>
<keyword evidence="4" id="KW-1185">Reference proteome</keyword>
<evidence type="ECO:0000256" key="1">
    <source>
        <dbReference type="SAM" id="SignalP"/>
    </source>
</evidence>
<organism evidence="3 4">
    <name type="scientific">Flavobacterium ichthyis</name>
    <dbReference type="NCBI Taxonomy" id="2698827"/>
    <lineage>
        <taxon>Bacteria</taxon>
        <taxon>Pseudomonadati</taxon>
        <taxon>Bacteroidota</taxon>
        <taxon>Flavobacteriia</taxon>
        <taxon>Flavobacteriales</taxon>
        <taxon>Flavobacteriaceae</taxon>
        <taxon>Flavobacterium</taxon>
    </lineage>
</organism>
<evidence type="ECO:0000259" key="2">
    <source>
        <dbReference type="PROSITE" id="PS50853"/>
    </source>
</evidence>
<dbReference type="PROSITE" id="PS50853">
    <property type="entry name" value="FN3"/>
    <property type="match status" value="1"/>
</dbReference>
<evidence type="ECO:0000313" key="3">
    <source>
        <dbReference type="EMBL" id="NBL64427.1"/>
    </source>
</evidence>
<dbReference type="EMBL" id="JAABLM010000004">
    <property type="protein sequence ID" value="NBL64427.1"/>
    <property type="molecule type" value="Genomic_DNA"/>
</dbReference>
<feature type="signal peptide" evidence="1">
    <location>
        <begin position="1"/>
        <end position="18"/>
    </location>
</feature>
<accession>A0ABW9Z6F1</accession>
<evidence type="ECO:0000313" key="4">
    <source>
        <dbReference type="Proteomes" id="UP000798602"/>
    </source>
</evidence>
<dbReference type="Proteomes" id="UP000798602">
    <property type="component" value="Unassembled WGS sequence"/>
</dbReference>
<gene>
    <name evidence="3" type="ORF">GV828_04340</name>
</gene>
<dbReference type="InterPro" id="IPR036116">
    <property type="entry name" value="FN3_sf"/>
</dbReference>
<proteinExistence type="predicted"/>
<name>A0ABW9Z6F1_9FLAO</name>
<dbReference type="InterPro" id="IPR013783">
    <property type="entry name" value="Ig-like_fold"/>
</dbReference>
<keyword evidence="1" id="KW-0732">Signal</keyword>
<protein>
    <submittedName>
        <fullName evidence="3">T9SS sorting signal type C domain-containing protein</fullName>
    </submittedName>
</protein>
<comment type="caution">
    <text evidence="3">The sequence shown here is derived from an EMBL/GenBank/DDBJ whole genome shotgun (WGS) entry which is preliminary data.</text>
</comment>
<dbReference type="Gene3D" id="2.60.40.10">
    <property type="entry name" value="Immunoglobulins"/>
    <property type="match status" value="1"/>
</dbReference>
<dbReference type="RefSeq" id="WP_166536255.1">
    <property type="nucleotide sequence ID" value="NZ_JAABLM010000004.1"/>
</dbReference>
<dbReference type="NCBIfam" id="NF033708">
    <property type="entry name" value="T9SS_Cterm_ChiA"/>
    <property type="match status" value="1"/>
</dbReference>
<reference evidence="4" key="1">
    <citation type="submission" date="2020-01" db="EMBL/GenBank/DDBJ databases">
        <title>Sphingomonas sp. strain CSW-10.</title>
        <authorList>
            <person name="Chen W.-M."/>
        </authorList>
    </citation>
    <scope>NUCLEOTIDE SEQUENCE [LARGE SCALE GENOMIC DNA]</scope>
    <source>
        <strain evidence="4">NST-5</strain>
    </source>
</reference>